<evidence type="ECO:0000259" key="2">
    <source>
        <dbReference type="SMART" id="SM00355"/>
    </source>
</evidence>
<gene>
    <name evidence="5" type="primary">LOC116299205</name>
</gene>
<feature type="region of interest" description="Disordered" evidence="1">
    <location>
        <begin position="1"/>
        <end position="79"/>
    </location>
</feature>
<dbReference type="GO" id="GO:0071011">
    <property type="term" value="C:precatalytic spliceosome"/>
    <property type="evidence" value="ECO:0007669"/>
    <property type="project" value="TreeGrafter"/>
</dbReference>
<dbReference type="GO" id="GO:0008270">
    <property type="term" value="F:zinc ion binding"/>
    <property type="evidence" value="ECO:0007669"/>
    <property type="project" value="InterPro"/>
</dbReference>
<evidence type="ECO:0000313" key="4">
    <source>
        <dbReference type="Proteomes" id="UP000515163"/>
    </source>
</evidence>
<accession>A0A6P8ICV4</accession>
<feature type="compositionally biased region" description="Polar residues" evidence="1">
    <location>
        <begin position="447"/>
        <end position="493"/>
    </location>
</feature>
<dbReference type="AlphaFoldDB" id="A0A6P8ICV4"/>
<dbReference type="InterPro" id="IPR036236">
    <property type="entry name" value="Znf_C2H2_sf"/>
</dbReference>
<feature type="region of interest" description="Disordered" evidence="1">
    <location>
        <begin position="423"/>
        <end position="554"/>
    </location>
</feature>
<dbReference type="SMART" id="SM00451">
    <property type="entry name" value="ZnF_U1"/>
    <property type="match status" value="3"/>
</dbReference>
<feature type="domain" description="C2H2-type" evidence="2">
    <location>
        <begin position="251"/>
        <end position="274"/>
    </location>
</feature>
<name>A0A6P8ICV4_ACTTE</name>
<feature type="compositionally biased region" description="Polar residues" evidence="1">
    <location>
        <begin position="35"/>
        <end position="56"/>
    </location>
</feature>
<feature type="domain" description="U1-type" evidence="3">
    <location>
        <begin position="131"/>
        <end position="165"/>
    </location>
</feature>
<reference evidence="5" key="1">
    <citation type="submission" date="2025-08" db="UniProtKB">
        <authorList>
            <consortium name="RefSeq"/>
        </authorList>
    </citation>
    <scope>IDENTIFICATION</scope>
    <source>
        <tissue evidence="5">Tentacle</tissue>
    </source>
</reference>
<feature type="domain" description="C2H2-type" evidence="2">
    <location>
        <begin position="134"/>
        <end position="158"/>
    </location>
</feature>
<dbReference type="GeneID" id="116299205"/>
<dbReference type="GO" id="GO:0003727">
    <property type="term" value="F:single-stranded RNA binding"/>
    <property type="evidence" value="ECO:0007669"/>
    <property type="project" value="TreeGrafter"/>
</dbReference>
<dbReference type="PANTHER" id="PTHR45762">
    <property type="entry name" value="ZINC FINGER RNA-BINDING PROTEIN"/>
    <property type="match status" value="1"/>
</dbReference>
<dbReference type="SUPFAM" id="SSF57667">
    <property type="entry name" value="beta-beta-alpha zinc fingers"/>
    <property type="match status" value="1"/>
</dbReference>
<feature type="region of interest" description="Disordered" evidence="1">
    <location>
        <begin position="357"/>
        <end position="392"/>
    </location>
</feature>
<evidence type="ECO:0000313" key="5">
    <source>
        <dbReference type="RefSeq" id="XP_031563692.1"/>
    </source>
</evidence>
<feature type="compositionally biased region" description="Polar residues" evidence="1">
    <location>
        <begin position="503"/>
        <end position="554"/>
    </location>
</feature>
<feature type="domain" description="U1-type" evidence="3">
    <location>
        <begin position="248"/>
        <end position="281"/>
    </location>
</feature>
<dbReference type="RefSeq" id="XP_031563692.1">
    <property type="nucleotide sequence ID" value="XM_031707832.1"/>
</dbReference>
<dbReference type="Proteomes" id="UP000515163">
    <property type="component" value="Unplaced"/>
</dbReference>
<dbReference type="SMART" id="SM00355">
    <property type="entry name" value="ZnF_C2H2"/>
    <property type="match status" value="3"/>
</dbReference>
<dbReference type="OrthoDB" id="5877502at2759"/>
<feature type="compositionally biased region" description="Polar residues" evidence="1">
    <location>
        <begin position="1"/>
        <end position="20"/>
    </location>
</feature>
<feature type="compositionally biased region" description="Basic and acidic residues" evidence="1">
    <location>
        <begin position="57"/>
        <end position="79"/>
    </location>
</feature>
<feature type="domain" description="C2H2-type" evidence="2">
    <location>
        <begin position="84"/>
        <end position="108"/>
    </location>
</feature>
<dbReference type="GO" id="GO:0003725">
    <property type="term" value="F:double-stranded RNA binding"/>
    <property type="evidence" value="ECO:0007669"/>
    <property type="project" value="TreeGrafter"/>
</dbReference>
<sequence length="600" mass="66363">MSGNGANVSKSELPKTSSPSFVPGANLYTDFASDSIPTPVQPVQTAMFEANQTTKETQGKGDKTSEEQHKRPNRKDWIDTENPLRCKPCNFVAQNIEEFQDHSLSYRHIKKTAEVLEMKVNSKKPEEKKKQTAFTCEICVCSCNSESAWNSHLVGQKHRKNLEKQGAAKMFQKQKMKYGGGMEVGGGPVYHRTLPSHGYKPYQKPTYTPQSSYSLPKPGLQCANDFAQYKEPLIGLEYVTEIQVTGQNPRYHCKLCDAKFDHNVKFPHLVGAKHRFNVLKEKNPAIAQEIRLGVKKRSELTGKLLDEAMKIEQQEGRQQVKTCVEASPFDGGTNNITQGSLLFQGSSPYSANTGGLGRGFTTPSRPYQKSPRGHPLKGPATHQNRAGQKRPPGLMNFQNQYESTTPVYGNNNQQYNSNIASFGTGPPLYQETPVRGRGGRGHGFRGTNQNYGRGYNNKQNRQTPGFTPTSTNTYQPNHPGFTASTPYNYSTSAPLLPREAFAPSTTPRLPPKYNNTQNSNSGQTGTTQAKRNDSPATTTQASFQPDSPSTESSQDLLQGLADLGKLVSSEEDASIALQVSNALTQALLKYRMQSIKEEQY</sequence>
<dbReference type="InterPro" id="IPR013087">
    <property type="entry name" value="Znf_C2H2_type"/>
</dbReference>
<keyword evidence="4" id="KW-1185">Reference proteome</keyword>
<evidence type="ECO:0000256" key="1">
    <source>
        <dbReference type="SAM" id="MobiDB-lite"/>
    </source>
</evidence>
<feature type="domain" description="U1-type" evidence="3">
    <location>
        <begin position="81"/>
        <end position="115"/>
    </location>
</feature>
<dbReference type="Pfam" id="PF12874">
    <property type="entry name" value="zf-met"/>
    <property type="match status" value="1"/>
</dbReference>
<dbReference type="KEGG" id="aten:116299205"/>
<protein>
    <submittedName>
        <fullName evidence="5">Uncharacterized protein LOC116299205</fullName>
    </submittedName>
</protein>
<evidence type="ECO:0000259" key="3">
    <source>
        <dbReference type="SMART" id="SM00451"/>
    </source>
</evidence>
<dbReference type="Gene3D" id="3.30.160.60">
    <property type="entry name" value="Classic Zinc Finger"/>
    <property type="match status" value="1"/>
</dbReference>
<dbReference type="PANTHER" id="PTHR45762:SF3">
    <property type="entry name" value="ZINC-FINGER PROTEIN AT 72D, ISOFORM B"/>
    <property type="match status" value="1"/>
</dbReference>
<dbReference type="InParanoid" id="A0A6P8ICV4"/>
<proteinExistence type="predicted"/>
<dbReference type="InterPro" id="IPR003604">
    <property type="entry name" value="Matrin/U1-like-C_Znf_C2H2"/>
</dbReference>
<organism evidence="4 5">
    <name type="scientific">Actinia tenebrosa</name>
    <name type="common">Australian red waratah sea anemone</name>
    <dbReference type="NCBI Taxonomy" id="6105"/>
    <lineage>
        <taxon>Eukaryota</taxon>
        <taxon>Metazoa</taxon>
        <taxon>Cnidaria</taxon>
        <taxon>Anthozoa</taxon>
        <taxon>Hexacorallia</taxon>
        <taxon>Actiniaria</taxon>
        <taxon>Actiniidae</taxon>
        <taxon>Actinia</taxon>
    </lineage>
</organism>